<dbReference type="Proteomes" id="UP000295783">
    <property type="component" value="Unassembled WGS sequence"/>
</dbReference>
<dbReference type="Gene3D" id="3.40.50.300">
    <property type="entry name" value="P-loop containing nucleotide triphosphate hydrolases"/>
    <property type="match status" value="1"/>
</dbReference>
<protein>
    <submittedName>
        <fullName evidence="5">Transcriptional activator</fullName>
    </submittedName>
</protein>
<dbReference type="InterPro" id="IPR041664">
    <property type="entry name" value="AAA_16"/>
</dbReference>
<evidence type="ECO:0000313" key="6">
    <source>
        <dbReference type="Proteomes" id="UP000295783"/>
    </source>
</evidence>
<dbReference type="PANTHER" id="PTHR16305:SF28">
    <property type="entry name" value="GUANYLATE CYCLASE DOMAIN-CONTAINING PROTEIN"/>
    <property type="match status" value="1"/>
</dbReference>
<gene>
    <name evidence="5" type="ORF">A8950_1140</name>
</gene>
<evidence type="ECO:0000256" key="1">
    <source>
        <dbReference type="ARBA" id="ARBA00022741"/>
    </source>
</evidence>
<dbReference type="SUPFAM" id="SSF55073">
    <property type="entry name" value="Nucleotide cyclase"/>
    <property type="match status" value="1"/>
</dbReference>
<keyword evidence="2" id="KW-0067">ATP-binding</keyword>
<dbReference type="Gene3D" id="3.30.70.1230">
    <property type="entry name" value="Nucleotide cyclase"/>
    <property type="match status" value="1"/>
</dbReference>
<dbReference type="Gene3D" id="1.25.40.10">
    <property type="entry name" value="Tetratricopeptide repeat domain"/>
    <property type="match status" value="3"/>
</dbReference>
<reference evidence="5 6" key="1">
    <citation type="submission" date="2019-03" db="EMBL/GenBank/DDBJ databases">
        <title>Genomic Encyclopedia of Type Strains, Phase III (KMG-III): the genomes of soil and plant-associated and newly described type strains.</title>
        <authorList>
            <person name="Whitman W."/>
        </authorList>
    </citation>
    <scope>NUCLEOTIDE SEQUENCE [LARGE SCALE GENOMIC DNA]</scope>
    <source>
        <strain evidence="5 6">CGMCC 1.7660</strain>
    </source>
</reference>
<accession>A0A4V3DF42</accession>
<feature type="domain" description="Bacterial transcriptional activator" evidence="4">
    <location>
        <begin position="110"/>
        <end position="247"/>
    </location>
</feature>
<dbReference type="EMBL" id="SNYW01000006">
    <property type="protein sequence ID" value="TDQ84581.1"/>
    <property type="molecule type" value="Genomic_DNA"/>
</dbReference>
<dbReference type="PANTHER" id="PTHR16305">
    <property type="entry name" value="TESTICULAR SOLUBLE ADENYLYL CYCLASE"/>
    <property type="match status" value="1"/>
</dbReference>
<organism evidence="5 6">
    <name type="scientific">Dongia mobilis</name>
    <dbReference type="NCBI Taxonomy" id="578943"/>
    <lineage>
        <taxon>Bacteria</taxon>
        <taxon>Pseudomonadati</taxon>
        <taxon>Pseudomonadota</taxon>
        <taxon>Alphaproteobacteria</taxon>
        <taxon>Rhodospirillales</taxon>
        <taxon>Dongiaceae</taxon>
        <taxon>Dongia</taxon>
    </lineage>
</organism>
<comment type="caution">
    <text evidence="5">The sequence shown here is derived from an EMBL/GenBank/DDBJ whole genome shotgun (WGS) entry which is preliminary data.</text>
</comment>
<name>A0A4V3DF42_9PROT</name>
<dbReference type="InterPro" id="IPR029787">
    <property type="entry name" value="Nucleotide_cyclase"/>
</dbReference>
<evidence type="ECO:0000256" key="3">
    <source>
        <dbReference type="SAM" id="Coils"/>
    </source>
</evidence>
<dbReference type="GO" id="GO:0005737">
    <property type="term" value="C:cytoplasm"/>
    <property type="evidence" value="ECO:0007669"/>
    <property type="project" value="TreeGrafter"/>
</dbReference>
<dbReference type="GO" id="GO:0035556">
    <property type="term" value="P:intracellular signal transduction"/>
    <property type="evidence" value="ECO:0007669"/>
    <property type="project" value="InterPro"/>
</dbReference>
<dbReference type="SUPFAM" id="SSF48452">
    <property type="entry name" value="TPR-like"/>
    <property type="match status" value="3"/>
</dbReference>
<evidence type="ECO:0000259" key="4">
    <source>
        <dbReference type="SMART" id="SM01043"/>
    </source>
</evidence>
<dbReference type="InterPro" id="IPR001054">
    <property type="entry name" value="A/G_cyclase"/>
</dbReference>
<sequence>MNQAGPLNQAGSDSQPRLRLLGEIALFRDGAYLALPPSKKTRALLAYLAATARPHRRERLCSLFWDIPDDPRGALRWSLSRLRPLLDSENATRIIADRDNVALAVDSLSVDFHEFGRVLARPEASPTELAAAADLVEGEFAEGLELGACADFQLWLTTQREAVRRQHLDLLQRVVATLPPEAALPYAQRRLSLDPDAEAHHADLLRLLLAAGRRREAEKQFELSLARLRESGAEPVDSLTLFWRQALAAGPAAPITSRAEVGVAAVDRAAPAQAGPAPPAEWSEERKQVSVLHVNLRDAPLTDDPEIVAARMAPLMDCMTSAIERYGGHVTQRRQEGLTALFGAPVACQNHTMRACLAALAMREGTGDASLAIAIHAGEILVRSNGPAVEAFGPPLKIAQEIERMTPPHGISLSRQAYQLVDGMLQAEAGGALALPGLAEPLELLLLSGEAAMAGAWYARTIRGLSAFVGRQPELSALVRIAQRAASGTGQVAVIVGEPGLGKSRLLHELVQQGEIAQGGWRRIEGAATPYDQDTAYFLVGRLLRHWLQVDRRLPAADLRRRLEAAIAALDPALLWAAPALGIPLDLPVDATWHSLDAGQRRRQVIDAVDAVLAALAAQQPLLLVIEDLHWADADSAAIIENTVNRLARRRIAICVTTRPEGAPGWIAKSTCHPLRLMALDAAAAEAMADALLGDDTSLADLKRRLIERTAGTPLFLEEAINALVESGSLLGQRGAYRLTGGQAELRLPATVQAVLGERIDRLPRHLKLLLQVAAVIGDDVPLNVLLPLMELPPADLDAQLDALQDAEFLFETQPAPNRRFSFKHALTRDVAYASLLVAQRRRLHQRVLKIMLRRLRPRGDELVERLAHHAVNGERWALAVKFLRQAGDKCFRRSAYRESVRFYEAALKALENLPDAAAAQKFSATLRLRLRPPLGAIAAFGQAFAHLDVAERIVAARGDLPRMISIAIHKSYILSSQGRIEDAISAAERARSLAAGTEDQLAQLEARLAHSQALAFRGDVAGALELASPIRQRLVTELRHERLGQTGLRSVWCLMHLADALTLKGDLNAARAVTAEAIAIAEEVNKPYDRAVAHLREGFIEIQDANPQRAVAAFDRSRALAEGSDLGWVAAWARTGLGYAYFLSGHAEAGTHLLEATKRQAVAAEFVAVEAMSSVFLADTRRRAGQWRDAENEARSALEGARHWGYWDIEVMALICLGRVALDRRDDAAVALRHLREAAQLAESRSYRLMLAEINQLMAPVLDGIGEREAAAAATLLADRLLRELR</sequence>
<feature type="coiled-coil region" evidence="3">
    <location>
        <begin position="988"/>
        <end position="1015"/>
    </location>
</feature>
<dbReference type="InterPro" id="IPR036388">
    <property type="entry name" value="WH-like_DNA-bd_sf"/>
</dbReference>
<dbReference type="InterPro" id="IPR005158">
    <property type="entry name" value="BTAD"/>
</dbReference>
<keyword evidence="3" id="KW-0175">Coiled coil</keyword>
<keyword evidence="6" id="KW-1185">Reference proteome</keyword>
<evidence type="ECO:0000313" key="5">
    <source>
        <dbReference type="EMBL" id="TDQ84581.1"/>
    </source>
</evidence>
<dbReference type="SMART" id="SM01043">
    <property type="entry name" value="BTAD"/>
    <property type="match status" value="1"/>
</dbReference>
<evidence type="ECO:0000256" key="2">
    <source>
        <dbReference type="ARBA" id="ARBA00022840"/>
    </source>
</evidence>
<dbReference type="GO" id="GO:0009190">
    <property type="term" value="P:cyclic nucleotide biosynthetic process"/>
    <property type="evidence" value="ECO:0007669"/>
    <property type="project" value="InterPro"/>
</dbReference>
<dbReference type="InterPro" id="IPR027417">
    <property type="entry name" value="P-loop_NTPase"/>
</dbReference>
<proteinExistence type="predicted"/>
<dbReference type="CDD" id="cd07302">
    <property type="entry name" value="CHD"/>
    <property type="match status" value="1"/>
</dbReference>
<dbReference type="Gene3D" id="1.10.10.10">
    <property type="entry name" value="Winged helix-like DNA-binding domain superfamily/Winged helix DNA-binding domain"/>
    <property type="match status" value="1"/>
</dbReference>
<keyword evidence="1" id="KW-0547">Nucleotide-binding</keyword>
<dbReference type="SUPFAM" id="SSF52540">
    <property type="entry name" value="P-loop containing nucleoside triphosphate hydrolases"/>
    <property type="match status" value="1"/>
</dbReference>
<dbReference type="GO" id="GO:0005524">
    <property type="term" value="F:ATP binding"/>
    <property type="evidence" value="ECO:0007669"/>
    <property type="project" value="UniProtKB-KW"/>
</dbReference>
<dbReference type="Pfam" id="PF03704">
    <property type="entry name" value="BTAD"/>
    <property type="match status" value="1"/>
</dbReference>
<dbReference type="InterPro" id="IPR011990">
    <property type="entry name" value="TPR-like_helical_dom_sf"/>
</dbReference>
<dbReference type="Pfam" id="PF13191">
    <property type="entry name" value="AAA_16"/>
    <property type="match status" value="1"/>
</dbReference>
<dbReference type="GO" id="GO:0004016">
    <property type="term" value="F:adenylate cyclase activity"/>
    <property type="evidence" value="ECO:0007669"/>
    <property type="project" value="TreeGrafter"/>
</dbReference>